<sequence length="142" mass="15504">MEADTAGKGLTSTSTFPPSTSAQPSEWDFEIEVIDMHTLQTQVTIPRNEDSKSIAEALMFQGYIGNTPEHPSIAFSVPTLEHLRQTRSVQASFSVEKLTKVIPYSARYRTALSNAFDVYLELMQIVDGTVSKVGSTGSEGLS</sequence>
<evidence type="ECO:0000313" key="3">
    <source>
        <dbReference type="Proteomes" id="UP000521872"/>
    </source>
</evidence>
<proteinExistence type="predicted"/>
<comment type="caution">
    <text evidence="2">The sequence shown here is derived from an EMBL/GenBank/DDBJ whole genome shotgun (WGS) entry which is preliminary data.</text>
</comment>
<feature type="compositionally biased region" description="Low complexity" evidence="1">
    <location>
        <begin position="11"/>
        <end position="21"/>
    </location>
</feature>
<accession>A0A8H4QP47</accession>
<feature type="region of interest" description="Disordered" evidence="1">
    <location>
        <begin position="1"/>
        <end position="23"/>
    </location>
</feature>
<dbReference type="AlphaFoldDB" id="A0A8H4QP47"/>
<organism evidence="2 3">
    <name type="scientific">Agrocybe pediades</name>
    <dbReference type="NCBI Taxonomy" id="84607"/>
    <lineage>
        <taxon>Eukaryota</taxon>
        <taxon>Fungi</taxon>
        <taxon>Dikarya</taxon>
        <taxon>Basidiomycota</taxon>
        <taxon>Agaricomycotina</taxon>
        <taxon>Agaricomycetes</taxon>
        <taxon>Agaricomycetidae</taxon>
        <taxon>Agaricales</taxon>
        <taxon>Agaricineae</taxon>
        <taxon>Strophariaceae</taxon>
        <taxon>Agrocybe</taxon>
    </lineage>
</organism>
<dbReference type="EMBL" id="JAACJL010000044">
    <property type="protein sequence ID" value="KAF4614536.1"/>
    <property type="molecule type" value="Genomic_DNA"/>
</dbReference>
<evidence type="ECO:0000256" key="1">
    <source>
        <dbReference type="SAM" id="MobiDB-lite"/>
    </source>
</evidence>
<keyword evidence="3" id="KW-1185">Reference proteome</keyword>
<reference evidence="2 3" key="1">
    <citation type="submission" date="2019-12" db="EMBL/GenBank/DDBJ databases">
        <authorList>
            <person name="Floudas D."/>
            <person name="Bentzer J."/>
            <person name="Ahren D."/>
            <person name="Johansson T."/>
            <person name="Persson P."/>
            <person name="Tunlid A."/>
        </authorList>
    </citation>
    <scope>NUCLEOTIDE SEQUENCE [LARGE SCALE GENOMIC DNA]</scope>
    <source>
        <strain evidence="2 3">CBS 102.39</strain>
    </source>
</reference>
<evidence type="ECO:0000313" key="2">
    <source>
        <dbReference type="EMBL" id="KAF4614536.1"/>
    </source>
</evidence>
<protein>
    <submittedName>
        <fullName evidence="2">Uncharacterized protein</fullName>
    </submittedName>
</protein>
<gene>
    <name evidence="2" type="ORF">D9613_002453</name>
</gene>
<dbReference type="Proteomes" id="UP000521872">
    <property type="component" value="Unassembled WGS sequence"/>
</dbReference>
<name>A0A8H4QP47_9AGAR</name>